<comment type="caution">
    <text evidence="1">The sequence shown here is derived from an EMBL/GenBank/DDBJ whole genome shotgun (WGS) entry which is preliminary data.</text>
</comment>
<reference evidence="1" key="1">
    <citation type="submission" date="2022-07" db="EMBL/GenBank/DDBJ databases">
        <title>Prevotella copri.</title>
        <authorList>
            <person name="Yang C."/>
        </authorList>
    </citation>
    <scope>NUCLEOTIDE SEQUENCE</scope>
    <source>
        <strain evidence="1">HF1476</strain>
    </source>
</reference>
<accession>A0AAW5IZS2</accession>
<dbReference type="PROSITE" id="PS51257">
    <property type="entry name" value="PROKAR_LIPOPROTEIN"/>
    <property type="match status" value="1"/>
</dbReference>
<sequence>MKNKLLLLFFTMLVGSCKSPTSYYEIPIIDKILIINTPTFNDYAYISIYTKKSYIIKDVADFKIIRGATTDISLIFNIQKNDTIYYSDRWNDVTLLSKKNIYKKIKWYDDRFYIKEASTNIYHIKHNYIEIVIKDYANFIVYQLDNSYQILKPKYEIE</sequence>
<dbReference type="RefSeq" id="WP_254974943.1">
    <property type="nucleotide sequence ID" value="NZ_JANDWK010000062.1"/>
</dbReference>
<dbReference type="AlphaFoldDB" id="A0AAW5IZS2"/>
<evidence type="ECO:0000313" key="1">
    <source>
        <dbReference type="EMBL" id="MCP9601127.1"/>
    </source>
</evidence>
<dbReference type="EMBL" id="JANDWN010000061">
    <property type="protein sequence ID" value="MCP9601127.1"/>
    <property type="molecule type" value="Genomic_DNA"/>
</dbReference>
<evidence type="ECO:0000313" key="2">
    <source>
        <dbReference type="Proteomes" id="UP001204486"/>
    </source>
</evidence>
<proteinExistence type="predicted"/>
<dbReference type="Proteomes" id="UP001204486">
    <property type="component" value="Unassembled WGS sequence"/>
</dbReference>
<protein>
    <recommendedName>
        <fullName evidence="3">Lipoprotein</fullName>
    </recommendedName>
</protein>
<organism evidence="1 2">
    <name type="scientific">Segatella copri</name>
    <dbReference type="NCBI Taxonomy" id="165179"/>
    <lineage>
        <taxon>Bacteria</taxon>
        <taxon>Pseudomonadati</taxon>
        <taxon>Bacteroidota</taxon>
        <taxon>Bacteroidia</taxon>
        <taxon>Bacteroidales</taxon>
        <taxon>Prevotellaceae</taxon>
        <taxon>Segatella</taxon>
    </lineage>
</organism>
<evidence type="ECO:0008006" key="3">
    <source>
        <dbReference type="Google" id="ProtNLM"/>
    </source>
</evidence>
<name>A0AAW5IZS2_9BACT</name>
<gene>
    <name evidence="1" type="ORF">NNC55_14455</name>
</gene>